<dbReference type="PANTHER" id="PTHR46401">
    <property type="entry name" value="GLYCOSYLTRANSFERASE WBBK-RELATED"/>
    <property type="match status" value="1"/>
</dbReference>
<name>A0A4R6LYX1_9FIRM</name>
<dbReference type="OrthoDB" id="1936552at2"/>
<comment type="caution">
    <text evidence="3">The sequence shown here is derived from an EMBL/GenBank/DDBJ whole genome shotgun (WGS) entry which is preliminary data.</text>
</comment>
<evidence type="ECO:0000313" key="3">
    <source>
        <dbReference type="EMBL" id="TDO94088.1"/>
    </source>
</evidence>
<dbReference type="Proteomes" id="UP000295064">
    <property type="component" value="Unassembled WGS sequence"/>
</dbReference>
<dbReference type="RefSeq" id="WP_133514208.1">
    <property type="nucleotide sequence ID" value="NZ_SNWX01000004.1"/>
</dbReference>
<dbReference type="AlphaFoldDB" id="A0A4R6LYX1"/>
<evidence type="ECO:0000259" key="2">
    <source>
        <dbReference type="Pfam" id="PF00534"/>
    </source>
</evidence>
<dbReference type="GO" id="GO:0016757">
    <property type="term" value="F:glycosyltransferase activity"/>
    <property type="evidence" value="ECO:0007669"/>
    <property type="project" value="InterPro"/>
</dbReference>
<evidence type="ECO:0000313" key="4">
    <source>
        <dbReference type="Proteomes" id="UP000295064"/>
    </source>
</evidence>
<keyword evidence="1 3" id="KW-0808">Transferase</keyword>
<accession>A0A4R6LYX1</accession>
<dbReference type="SUPFAM" id="SSF53756">
    <property type="entry name" value="UDP-Glycosyltransferase/glycogen phosphorylase"/>
    <property type="match status" value="1"/>
</dbReference>
<protein>
    <submittedName>
        <fullName evidence="3">Glycosyltransferase involved in cell wall biosynthesis</fullName>
    </submittedName>
</protein>
<dbReference type="Pfam" id="PF00534">
    <property type="entry name" value="Glycos_transf_1"/>
    <property type="match status" value="1"/>
</dbReference>
<dbReference type="GO" id="GO:0009103">
    <property type="term" value="P:lipopolysaccharide biosynthetic process"/>
    <property type="evidence" value="ECO:0007669"/>
    <property type="project" value="TreeGrafter"/>
</dbReference>
<proteinExistence type="predicted"/>
<dbReference type="PANTHER" id="PTHR46401:SF2">
    <property type="entry name" value="GLYCOSYLTRANSFERASE WBBK-RELATED"/>
    <property type="match status" value="1"/>
</dbReference>
<organism evidence="3 4">
    <name type="scientific">Halanaerobium saccharolyticum</name>
    <dbReference type="NCBI Taxonomy" id="43595"/>
    <lineage>
        <taxon>Bacteria</taxon>
        <taxon>Bacillati</taxon>
        <taxon>Bacillota</taxon>
        <taxon>Clostridia</taxon>
        <taxon>Halanaerobiales</taxon>
        <taxon>Halanaerobiaceae</taxon>
        <taxon>Halanaerobium</taxon>
    </lineage>
</organism>
<reference evidence="3 4" key="1">
    <citation type="submission" date="2019-03" db="EMBL/GenBank/DDBJ databases">
        <title>Subsurface microbial communities from deep shales in Ohio and West Virginia, USA.</title>
        <authorList>
            <person name="Wrighton K."/>
        </authorList>
    </citation>
    <scope>NUCLEOTIDE SEQUENCE [LARGE SCALE GENOMIC DNA]</scope>
    <source>
        <strain evidence="3 4">MA284_T2</strain>
    </source>
</reference>
<gene>
    <name evidence="3" type="ORF">DFR79_10453</name>
</gene>
<sequence>MNKKILYVGGFELPDKNAAAHRVIANGKIFNKLGYEVDFLGITQNNKVDEFWKCKGKYQGFNYWTIPYPTNNSDWLNYVTSIKKLKKIIKKNNKKYSHIIIYNFPAIASIKLINYCKKKDIKLIADCTEWYGLNRYNLRRILKFLDSELRMRLINKKVDGVICISGFLADYYDNITNKIILPPLVDTNNKKWNINVNNNNNKLSFIYAGSPGSNKDRINLVIESLINVYNKKSNIEFNLVGLDENEYLEIYPEHKTEIKDIKKFTNFYGRISHEKVITLTKKSDFTIFFREKNKANMAGFPTKFVESFTCGTPVITNKTSDLKKYLKEGKNGFWIDVSNKKKINKKLLKITNLSSEKIEFMSNYTKGNNYFDYKNKVNLLEKFLNQISN</sequence>
<dbReference type="Gene3D" id="3.40.50.2000">
    <property type="entry name" value="Glycogen Phosphorylase B"/>
    <property type="match status" value="2"/>
</dbReference>
<evidence type="ECO:0000256" key="1">
    <source>
        <dbReference type="ARBA" id="ARBA00022679"/>
    </source>
</evidence>
<dbReference type="InterPro" id="IPR001296">
    <property type="entry name" value="Glyco_trans_1"/>
</dbReference>
<feature type="domain" description="Glycosyl transferase family 1" evidence="2">
    <location>
        <begin position="197"/>
        <end position="364"/>
    </location>
</feature>
<dbReference type="EMBL" id="SNWX01000004">
    <property type="protein sequence ID" value="TDO94088.1"/>
    <property type="molecule type" value="Genomic_DNA"/>
</dbReference>